<proteinExistence type="predicted"/>
<dbReference type="Proteomes" id="UP000250831">
    <property type="component" value="Unassembled WGS sequence"/>
</dbReference>
<keyword evidence="2" id="KW-1185">Reference proteome</keyword>
<evidence type="ECO:0000313" key="2">
    <source>
        <dbReference type="Proteomes" id="UP000250831"/>
    </source>
</evidence>
<comment type="caution">
    <text evidence="1">The sequence shown here is derived from an EMBL/GenBank/DDBJ whole genome shotgun (WGS) entry which is preliminary data.</text>
</comment>
<accession>A0A363NL97</accession>
<sequence>MIFLGNGYLRNMKLKSIYLRILTIALVMMMTIELQAQQDCDSLKKEVPTFCKLLDGDARVEFPKDYKKIAACMEIDSVTEMLLGYDMVKMKALQLQREKNSVFTYGDWMDMVVELKAGKEYRNAVQMMQLIQHSINRADWAQLLRLMKESMLPGHLEALELDKVEKMLFDPKNKGRKFIEVMEHIK</sequence>
<name>A0A363NL97_9SPHI</name>
<dbReference type="EMBL" id="QCXX01000009">
    <property type="protein sequence ID" value="PUV21588.1"/>
    <property type="molecule type" value="Genomic_DNA"/>
</dbReference>
<gene>
    <name evidence="1" type="ORF">DCO56_24880</name>
</gene>
<protein>
    <submittedName>
        <fullName evidence="1">Uncharacterized protein</fullName>
    </submittedName>
</protein>
<dbReference type="AlphaFoldDB" id="A0A363NL97"/>
<reference evidence="1 2" key="1">
    <citation type="submission" date="2018-04" db="EMBL/GenBank/DDBJ databases">
        <title>Sphingobacterium sp. M46 Genome.</title>
        <authorList>
            <person name="Cheng J."/>
            <person name="Li Y."/>
        </authorList>
    </citation>
    <scope>NUCLEOTIDE SEQUENCE [LARGE SCALE GENOMIC DNA]</scope>
    <source>
        <strain evidence="1 2">M46</strain>
    </source>
</reference>
<organism evidence="1 2">
    <name type="scientific">Sphingobacterium athyrii</name>
    <dbReference type="NCBI Taxonomy" id="2152717"/>
    <lineage>
        <taxon>Bacteria</taxon>
        <taxon>Pseudomonadati</taxon>
        <taxon>Bacteroidota</taxon>
        <taxon>Sphingobacteriia</taxon>
        <taxon>Sphingobacteriales</taxon>
        <taxon>Sphingobacteriaceae</taxon>
        <taxon>Sphingobacterium</taxon>
    </lineage>
</organism>
<evidence type="ECO:0000313" key="1">
    <source>
        <dbReference type="EMBL" id="PUV21588.1"/>
    </source>
</evidence>